<evidence type="ECO:0000256" key="4">
    <source>
        <dbReference type="ARBA" id="ARBA00022821"/>
    </source>
</evidence>
<keyword evidence="4 8" id="KW-0611">Plant defense</keyword>
<keyword evidence="7 8" id="KW-0568">Pathogenesis-related protein</keyword>
<comment type="function">
    <text evidence="8">May be involved in modulation of pathogen defense and leaf cell death.</text>
</comment>
<accession>A0AAP0BFU0</accession>
<comment type="caution">
    <text evidence="10">The sequence shown here is derived from an EMBL/GenBank/DDBJ whole genome shotgun (WGS) entry which is preliminary data.</text>
</comment>
<evidence type="ECO:0000256" key="1">
    <source>
        <dbReference type="ARBA" id="ARBA00004141"/>
    </source>
</evidence>
<evidence type="ECO:0000256" key="7">
    <source>
        <dbReference type="ARBA" id="ARBA00023265"/>
    </source>
</evidence>
<keyword evidence="8" id="KW-0112">Calmodulin-binding</keyword>
<comment type="domain">
    <text evidence="8">The C-terminus contains a calmodulin-binding domain, which binds calmodulin in a calcium-dependent fashion.</text>
</comment>
<evidence type="ECO:0000256" key="3">
    <source>
        <dbReference type="ARBA" id="ARBA00022692"/>
    </source>
</evidence>
<dbReference type="AlphaFoldDB" id="A0AAP0BFU0"/>
<reference evidence="10 11" key="1">
    <citation type="journal article" date="2022" name="Nat. Plants">
        <title>Genomes of leafy and leafless Platanthera orchids illuminate the evolution of mycoheterotrophy.</title>
        <authorList>
            <person name="Li M.H."/>
            <person name="Liu K.W."/>
            <person name="Li Z."/>
            <person name="Lu H.C."/>
            <person name="Ye Q.L."/>
            <person name="Zhang D."/>
            <person name="Wang J.Y."/>
            <person name="Li Y.F."/>
            <person name="Zhong Z.M."/>
            <person name="Liu X."/>
            <person name="Yu X."/>
            <person name="Liu D.K."/>
            <person name="Tu X.D."/>
            <person name="Liu B."/>
            <person name="Hao Y."/>
            <person name="Liao X.Y."/>
            <person name="Jiang Y.T."/>
            <person name="Sun W.H."/>
            <person name="Chen J."/>
            <person name="Chen Y.Q."/>
            <person name="Ai Y."/>
            <person name="Zhai J.W."/>
            <person name="Wu S.S."/>
            <person name="Zhou Z."/>
            <person name="Hsiao Y.Y."/>
            <person name="Wu W.L."/>
            <person name="Chen Y.Y."/>
            <person name="Lin Y.F."/>
            <person name="Hsu J.L."/>
            <person name="Li C.Y."/>
            <person name="Wang Z.W."/>
            <person name="Zhao X."/>
            <person name="Zhong W.Y."/>
            <person name="Ma X.K."/>
            <person name="Ma L."/>
            <person name="Huang J."/>
            <person name="Chen G.Z."/>
            <person name="Huang M.Z."/>
            <person name="Huang L."/>
            <person name="Peng D.H."/>
            <person name="Luo Y.B."/>
            <person name="Zou S.Q."/>
            <person name="Chen S.P."/>
            <person name="Lan S."/>
            <person name="Tsai W.C."/>
            <person name="Van de Peer Y."/>
            <person name="Liu Z.J."/>
        </authorList>
    </citation>
    <scope>NUCLEOTIDE SEQUENCE [LARGE SCALE GENOMIC DNA]</scope>
    <source>
        <strain evidence="10">Lor287</strain>
    </source>
</reference>
<evidence type="ECO:0000256" key="9">
    <source>
        <dbReference type="SAM" id="Phobius"/>
    </source>
</evidence>
<evidence type="ECO:0000256" key="8">
    <source>
        <dbReference type="RuleBase" id="RU280816"/>
    </source>
</evidence>
<feature type="transmembrane region" description="Helical" evidence="9">
    <location>
        <begin position="62"/>
        <end position="79"/>
    </location>
</feature>
<dbReference type="EMBL" id="JBBWWQ010000010">
    <property type="protein sequence ID" value="KAK8937358.1"/>
    <property type="molecule type" value="Genomic_DNA"/>
</dbReference>
<comment type="similarity">
    <text evidence="2 8">Belongs to the MLO family.</text>
</comment>
<feature type="transmembrane region" description="Helical" evidence="9">
    <location>
        <begin position="352"/>
        <end position="373"/>
    </location>
</feature>
<sequence length="461" mass="52475">MASGEESETLEYTATWVVAVVCAIIVIVSLLVERFLHYLGKFLIHQHQDALFRALEKLKEELMLLGFISLFLTVSQSFISDICIPERSSFHMLPCNKERSTPVEVIHHRVSSGITWKRQRLLSGDSVSDHCASQGKVQLLSLEALHQLHILIFVLAVVHVVFCATTMVLGGARVNSLQMCFFKQFYGSVTKSDYKALRSGFIMSHCPTHPKFDFHKYMIRALEDDFKKVVGISWYLWLFVIIFLLINIHGWHAYFWLSFLPLILVVMVGAKLEHVITRLAIKLAETPTDGQGSRVKPSDEHFWFQWPSLILYLIHFILFQNSFEIAFLFWIIVNYGFHSCILENVAYIVPRIVVGVIVQVLSSYSTLPLYAIVTQMGDSYKQAIFARHMQSTLHGWAAAARKRRRSESLLSSALMTMFGRKKKKPESSGSKIQLQGITGAQTSSDCILELPANEELQVRTV</sequence>
<proteinExistence type="inferred from homology"/>
<evidence type="ECO:0000256" key="6">
    <source>
        <dbReference type="ARBA" id="ARBA00023136"/>
    </source>
</evidence>
<feature type="transmembrane region" description="Helical" evidence="9">
    <location>
        <begin position="229"/>
        <end position="248"/>
    </location>
</feature>
<evidence type="ECO:0000256" key="2">
    <source>
        <dbReference type="ARBA" id="ARBA00006574"/>
    </source>
</evidence>
<keyword evidence="6 8" id="KW-0472">Membrane</keyword>
<feature type="transmembrane region" description="Helical" evidence="9">
    <location>
        <begin position="148"/>
        <end position="169"/>
    </location>
</feature>
<dbReference type="InterPro" id="IPR004326">
    <property type="entry name" value="Mlo"/>
</dbReference>
<protein>
    <recommendedName>
        <fullName evidence="8">MLO-like protein</fullName>
    </recommendedName>
</protein>
<organism evidence="10 11">
    <name type="scientific">Platanthera zijinensis</name>
    <dbReference type="NCBI Taxonomy" id="2320716"/>
    <lineage>
        <taxon>Eukaryota</taxon>
        <taxon>Viridiplantae</taxon>
        <taxon>Streptophyta</taxon>
        <taxon>Embryophyta</taxon>
        <taxon>Tracheophyta</taxon>
        <taxon>Spermatophyta</taxon>
        <taxon>Magnoliopsida</taxon>
        <taxon>Liliopsida</taxon>
        <taxon>Asparagales</taxon>
        <taxon>Orchidaceae</taxon>
        <taxon>Orchidoideae</taxon>
        <taxon>Orchideae</taxon>
        <taxon>Orchidinae</taxon>
        <taxon>Platanthera</taxon>
    </lineage>
</organism>
<feature type="transmembrane region" description="Helical" evidence="9">
    <location>
        <begin position="12"/>
        <end position="32"/>
    </location>
</feature>
<name>A0AAP0BFU0_9ASPA</name>
<evidence type="ECO:0000313" key="10">
    <source>
        <dbReference type="EMBL" id="KAK8937358.1"/>
    </source>
</evidence>
<comment type="subcellular location">
    <subcellularLocation>
        <location evidence="1 8">Membrane</location>
        <topology evidence="1 8">Multi-pass membrane protein</topology>
    </subcellularLocation>
</comment>
<evidence type="ECO:0000256" key="5">
    <source>
        <dbReference type="ARBA" id="ARBA00022989"/>
    </source>
</evidence>
<dbReference type="Pfam" id="PF03094">
    <property type="entry name" value="Mlo"/>
    <property type="match status" value="2"/>
</dbReference>
<keyword evidence="3 8" id="KW-0812">Transmembrane</keyword>
<keyword evidence="11" id="KW-1185">Reference proteome</keyword>
<dbReference type="PANTHER" id="PTHR31942">
    <property type="entry name" value="MLO-LIKE PROTEIN 1"/>
    <property type="match status" value="1"/>
</dbReference>
<dbReference type="GO" id="GO:0006952">
    <property type="term" value="P:defense response"/>
    <property type="evidence" value="ECO:0007669"/>
    <property type="project" value="UniProtKB-KW"/>
</dbReference>
<dbReference type="GO" id="GO:0016020">
    <property type="term" value="C:membrane"/>
    <property type="evidence" value="ECO:0007669"/>
    <property type="project" value="UniProtKB-SubCell"/>
</dbReference>
<evidence type="ECO:0000313" key="11">
    <source>
        <dbReference type="Proteomes" id="UP001418222"/>
    </source>
</evidence>
<dbReference type="GO" id="GO:0005516">
    <property type="term" value="F:calmodulin binding"/>
    <property type="evidence" value="ECO:0007669"/>
    <property type="project" value="UniProtKB-KW"/>
</dbReference>
<keyword evidence="5 8" id="KW-1133">Transmembrane helix</keyword>
<gene>
    <name evidence="10" type="primary">MLO13</name>
    <name evidence="8" type="synonym">MLO</name>
    <name evidence="10" type="ORF">KSP39_PZI011828</name>
</gene>
<dbReference type="Proteomes" id="UP001418222">
    <property type="component" value="Unassembled WGS sequence"/>
</dbReference>
<dbReference type="PANTHER" id="PTHR31942:SF54">
    <property type="entry name" value="MLO-LIKE PROTEIN 13"/>
    <property type="match status" value="1"/>
</dbReference>